<accession>X0WRB0</accession>
<reference evidence="1" key="1">
    <citation type="journal article" date="2014" name="Front. Microbiol.">
        <title>High frequency of phylogenetically diverse reductive dehalogenase-homologous genes in deep subseafloor sedimentary metagenomes.</title>
        <authorList>
            <person name="Kawai M."/>
            <person name="Futagami T."/>
            <person name="Toyoda A."/>
            <person name="Takaki Y."/>
            <person name="Nishi S."/>
            <person name="Hori S."/>
            <person name="Arai W."/>
            <person name="Tsubouchi T."/>
            <person name="Morono Y."/>
            <person name="Uchiyama I."/>
            <person name="Ito T."/>
            <person name="Fujiyama A."/>
            <person name="Inagaki F."/>
            <person name="Takami H."/>
        </authorList>
    </citation>
    <scope>NUCLEOTIDE SEQUENCE</scope>
    <source>
        <strain evidence="1">Expedition CK06-06</strain>
    </source>
</reference>
<protein>
    <submittedName>
        <fullName evidence="1">Uncharacterized protein</fullName>
    </submittedName>
</protein>
<evidence type="ECO:0000313" key="1">
    <source>
        <dbReference type="EMBL" id="GAG33459.1"/>
    </source>
</evidence>
<dbReference type="AlphaFoldDB" id="X0WRB0"/>
<proteinExistence type="predicted"/>
<comment type="caution">
    <text evidence="1">The sequence shown here is derived from an EMBL/GenBank/DDBJ whole genome shotgun (WGS) entry which is preliminary data.</text>
</comment>
<sequence length="30" mass="3138">PGFDSPDSIVGYKALLREGSCASNAIKNNN</sequence>
<name>X0WRB0_9ZZZZ</name>
<gene>
    <name evidence="1" type="ORF">S01H1_68607</name>
</gene>
<dbReference type="EMBL" id="BARS01045502">
    <property type="protein sequence ID" value="GAG33459.1"/>
    <property type="molecule type" value="Genomic_DNA"/>
</dbReference>
<organism evidence="1">
    <name type="scientific">marine sediment metagenome</name>
    <dbReference type="NCBI Taxonomy" id="412755"/>
    <lineage>
        <taxon>unclassified sequences</taxon>
        <taxon>metagenomes</taxon>
        <taxon>ecological metagenomes</taxon>
    </lineage>
</organism>
<feature type="non-terminal residue" evidence="1">
    <location>
        <position position="1"/>
    </location>
</feature>